<dbReference type="EMBL" id="CP054140">
    <property type="protein sequence ID" value="QQG65225.1"/>
    <property type="molecule type" value="Genomic_DNA"/>
</dbReference>
<accession>A0A7T6AQ86</accession>
<feature type="region of interest" description="Disordered" evidence="1">
    <location>
        <begin position="1"/>
        <end position="39"/>
    </location>
</feature>
<feature type="region of interest" description="Disordered" evidence="1">
    <location>
        <begin position="44"/>
        <end position="63"/>
    </location>
</feature>
<evidence type="ECO:0000313" key="3">
    <source>
        <dbReference type="Proteomes" id="UP000596092"/>
    </source>
</evidence>
<organism evidence="2 3">
    <name type="scientific">Desulfobulbus oligotrophicus</name>
    <dbReference type="NCBI Taxonomy" id="1909699"/>
    <lineage>
        <taxon>Bacteria</taxon>
        <taxon>Pseudomonadati</taxon>
        <taxon>Thermodesulfobacteriota</taxon>
        <taxon>Desulfobulbia</taxon>
        <taxon>Desulfobulbales</taxon>
        <taxon>Desulfobulbaceae</taxon>
        <taxon>Desulfobulbus</taxon>
    </lineage>
</organism>
<name>A0A7T6AQ86_9BACT</name>
<proteinExistence type="predicted"/>
<dbReference type="RefSeq" id="WP_199264046.1">
    <property type="nucleotide sequence ID" value="NZ_CP054140.1"/>
</dbReference>
<reference evidence="2 3" key="1">
    <citation type="submission" date="2020-05" db="EMBL/GenBank/DDBJ databases">
        <title>Complete genome of Desulfobulbus oligotrophicus.</title>
        <authorList>
            <person name="Podar M."/>
        </authorList>
    </citation>
    <scope>NUCLEOTIDE SEQUENCE [LARGE SCALE GENOMIC DNA]</scope>
    <source>
        <strain evidence="2 3">Prop6</strain>
    </source>
</reference>
<dbReference type="AlphaFoldDB" id="A0A7T6AQ86"/>
<evidence type="ECO:0000256" key="1">
    <source>
        <dbReference type="SAM" id="MobiDB-lite"/>
    </source>
</evidence>
<protein>
    <submittedName>
        <fullName evidence="2">Uncharacterized protein</fullName>
    </submittedName>
</protein>
<feature type="compositionally biased region" description="Basic and acidic residues" evidence="1">
    <location>
        <begin position="19"/>
        <end position="32"/>
    </location>
</feature>
<evidence type="ECO:0000313" key="2">
    <source>
        <dbReference type="EMBL" id="QQG65225.1"/>
    </source>
</evidence>
<keyword evidence="3" id="KW-1185">Reference proteome</keyword>
<sequence>MFPYRGHATRAATNCRPGKALEREPAFHRSRDISSTSRCKQAERQALSALSTPARPAPASGRPVINRTSRLISLSRDTRLSTALFLPWVTWMGFGGSLTSSRASSLYQADLFTLAAPA</sequence>
<dbReference type="KEGG" id="dog:HP555_04770"/>
<dbReference type="Proteomes" id="UP000596092">
    <property type="component" value="Chromosome"/>
</dbReference>
<gene>
    <name evidence="2" type="ORF">HP555_04770</name>
</gene>